<protein>
    <recommendedName>
        <fullName evidence="2">NADP-dependent oxidoreductase domain-containing protein</fullName>
    </recommendedName>
</protein>
<dbReference type="InterPro" id="IPR036812">
    <property type="entry name" value="NAD(P)_OxRdtase_dom_sf"/>
</dbReference>
<accession>A0A9W8YHX4</accession>
<proteinExistence type="predicted"/>
<dbReference type="EMBL" id="JAPEUY010000001">
    <property type="protein sequence ID" value="KAJ4377218.1"/>
    <property type="molecule type" value="Genomic_DNA"/>
</dbReference>
<dbReference type="GO" id="GO:0016491">
    <property type="term" value="F:oxidoreductase activity"/>
    <property type="evidence" value="ECO:0007669"/>
    <property type="project" value="UniProtKB-KW"/>
</dbReference>
<keyword evidence="4" id="KW-1185">Reference proteome</keyword>
<dbReference type="InterPro" id="IPR023210">
    <property type="entry name" value="NADP_OxRdtase_dom"/>
</dbReference>
<evidence type="ECO:0000259" key="2">
    <source>
        <dbReference type="Pfam" id="PF00248"/>
    </source>
</evidence>
<evidence type="ECO:0000313" key="3">
    <source>
        <dbReference type="EMBL" id="KAJ4377218.1"/>
    </source>
</evidence>
<keyword evidence="1" id="KW-0560">Oxidoreductase</keyword>
<evidence type="ECO:0000313" key="4">
    <source>
        <dbReference type="Proteomes" id="UP001140560"/>
    </source>
</evidence>
<dbReference type="Proteomes" id="UP001140560">
    <property type="component" value="Unassembled WGS sequence"/>
</dbReference>
<gene>
    <name evidence="3" type="ORF">N0V83_000041</name>
</gene>
<feature type="domain" description="NADP-dependent oxidoreductase" evidence="2">
    <location>
        <begin position="5"/>
        <end position="73"/>
    </location>
</feature>
<evidence type="ECO:0000256" key="1">
    <source>
        <dbReference type="ARBA" id="ARBA00023002"/>
    </source>
</evidence>
<name>A0A9W8YHX4_9PLEO</name>
<dbReference type="Pfam" id="PF00248">
    <property type="entry name" value="Aldo_ket_red"/>
    <property type="match status" value="1"/>
</dbReference>
<organism evidence="3 4">
    <name type="scientific">Neocucurbitaria cava</name>
    <dbReference type="NCBI Taxonomy" id="798079"/>
    <lineage>
        <taxon>Eukaryota</taxon>
        <taxon>Fungi</taxon>
        <taxon>Dikarya</taxon>
        <taxon>Ascomycota</taxon>
        <taxon>Pezizomycotina</taxon>
        <taxon>Dothideomycetes</taxon>
        <taxon>Pleosporomycetidae</taxon>
        <taxon>Pleosporales</taxon>
        <taxon>Pleosporineae</taxon>
        <taxon>Cucurbitariaceae</taxon>
        <taxon>Neocucurbitaria</taxon>
    </lineage>
</organism>
<sequence>MNASVATVRDAAAKHSISGHAAAVRWTAFHSVLDGKYGDAVIFGVSKIEQLHQTLDALEAGPLPAELATVISAVYASIEAVEGAAPPYHL</sequence>
<comment type="caution">
    <text evidence="3">The sequence shown here is derived from an EMBL/GenBank/DDBJ whole genome shotgun (WGS) entry which is preliminary data.</text>
</comment>
<dbReference type="OrthoDB" id="48988at2759"/>
<reference evidence="3" key="1">
    <citation type="submission" date="2022-10" db="EMBL/GenBank/DDBJ databases">
        <title>Tapping the CABI collections for fungal endophytes: first genome assemblies for Collariella, Neodidymelliopsis, Ascochyta clinopodiicola, Didymella pomorum, Didymosphaeria variabile, Neocosmospora piperis and Neocucurbitaria cava.</title>
        <authorList>
            <person name="Hill R."/>
        </authorList>
    </citation>
    <scope>NUCLEOTIDE SEQUENCE</scope>
    <source>
        <strain evidence="3">IMI 356814</strain>
    </source>
</reference>
<dbReference type="SUPFAM" id="SSF51430">
    <property type="entry name" value="NAD(P)-linked oxidoreductase"/>
    <property type="match status" value="1"/>
</dbReference>
<dbReference type="AlphaFoldDB" id="A0A9W8YHX4"/>
<dbReference type="Gene3D" id="3.20.20.100">
    <property type="entry name" value="NADP-dependent oxidoreductase domain"/>
    <property type="match status" value="1"/>
</dbReference>